<dbReference type="EMBL" id="PVTR01000001">
    <property type="protein sequence ID" value="PRY90891.1"/>
    <property type="molecule type" value="Genomic_DNA"/>
</dbReference>
<dbReference type="Proteomes" id="UP000238157">
    <property type="component" value="Unassembled WGS sequence"/>
</dbReference>
<organism evidence="2 3">
    <name type="scientific">Mongoliibacter ruber</name>
    <dbReference type="NCBI Taxonomy" id="1750599"/>
    <lineage>
        <taxon>Bacteria</taxon>
        <taxon>Pseudomonadati</taxon>
        <taxon>Bacteroidota</taxon>
        <taxon>Cytophagia</taxon>
        <taxon>Cytophagales</taxon>
        <taxon>Cyclobacteriaceae</taxon>
        <taxon>Mongoliibacter</taxon>
    </lineage>
</organism>
<sequence length="753" mass="86050">MTKLERLISKTILQQQLNAFLKASLLAVGFCFAFSALGLDLKYCLILGTGVLISSAWFFGGFTRDRKTAKHILHHNFPGLEYSLDILDKKEKNLAEILQLKRLDAQYQETKVPILIGRNILPVLVFLVLSTGIFAMSNFTNIQAIFPKEKKSQKSPETTAKTRDALIALSEASLTISPPAYSNLATKTQGEFDIRGLEGSLIKWHLNFYSPKVDRVLLTDAKGLQVEFKANDDTFWLEDRLEGSGLYAIQAYAVDSLVFESGFHKLESVRDKAPLIIPKQEDLYAYHFAKDPNKKTLEASISDDFLVSQVHLVATLARGRGENVKFRENRIQLSSTAFKEKILNHQFDFEAMDFQPGDELYYYWLAIDNKRPEPNITKSDTYFIQFVDSTGLSDGQLESMAIHVLPDYFRSQRQIIIDTEKLLKEKKELAEKEFQSQSNELGHEQKLLRMRYGQYLGEEFESSAPGGSLSSPEGRNILESFIHNHDHEGENEGAPALSKFRYAALQQYKENHDENQEMLKQQLEEISGGSHEHHDHDHDEDDALASLLEEYLHNHDSEEMNTLYEQSTRNLLKMALEQMWQSELHLRLFEPEKALPFQEKALEYLKTVQQKSRTYVKKSGFDPTPIKEAEKRLTGDAKDLDAVYRKEVSASLKELPFLASKVIGMTTLQQLSEDDKEALDRFGQLWSIRMADTGMEDWNTLLLIQKLRQGALNSSEVATLRKQLNPILQSERGSQANDFSNSKLAKSFWKNYK</sequence>
<keyword evidence="1" id="KW-0812">Transmembrane</keyword>
<comment type="caution">
    <text evidence="2">The sequence shown here is derived from an EMBL/GenBank/DDBJ whole genome shotgun (WGS) entry which is preliminary data.</text>
</comment>
<dbReference type="OrthoDB" id="780137at2"/>
<dbReference type="AlphaFoldDB" id="A0A2T0WW28"/>
<evidence type="ECO:0008006" key="4">
    <source>
        <dbReference type="Google" id="ProtNLM"/>
    </source>
</evidence>
<protein>
    <recommendedName>
        <fullName evidence="4">Tryptophan-rich sensory protein</fullName>
    </recommendedName>
</protein>
<feature type="transmembrane region" description="Helical" evidence="1">
    <location>
        <begin position="20"/>
        <end position="39"/>
    </location>
</feature>
<keyword evidence="1" id="KW-0472">Membrane</keyword>
<keyword evidence="3" id="KW-1185">Reference proteome</keyword>
<name>A0A2T0WW28_9BACT</name>
<dbReference type="RefSeq" id="WP_106132093.1">
    <property type="nucleotide sequence ID" value="NZ_PVTR01000001.1"/>
</dbReference>
<accession>A0A2T0WW28</accession>
<proteinExistence type="predicted"/>
<feature type="transmembrane region" description="Helical" evidence="1">
    <location>
        <begin position="120"/>
        <end position="139"/>
    </location>
</feature>
<evidence type="ECO:0000313" key="3">
    <source>
        <dbReference type="Proteomes" id="UP000238157"/>
    </source>
</evidence>
<keyword evidence="1" id="KW-1133">Transmembrane helix</keyword>
<gene>
    <name evidence="2" type="ORF">CLW00_101566</name>
</gene>
<evidence type="ECO:0000313" key="2">
    <source>
        <dbReference type="EMBL" id="PRY90891.1"/>
    </source>
</evidence>
<reference evidence="2 3" key="1">
    <citation type="submission" date="2018-03" db="EMBL/GenBank/DDBJ databases">
        <title>Genomic Encyclopedia of Archaeal and Bacterial Type Strains, Phase II (KMG-II): from individual species to whole genera.</title>
        <authorList>
            <person name="Goeker M."/>
        </authorList>
    </citation>
    <scope>NUCLEOTIDE SEQUENCE [LARGE SCALE GENOMIC DNA]</scope>
    <source>
        <strain evidence="2 3">DSM 27929</strain>
    </source>
</reference>
<evidence type="ECO:0000256" key="1">
    <source>
        <dbReference type="SAM" id="Phobius"/>
    </source>
</evidence>
<feature type="transmembrane region" description="Helical" evidence="1">
    <location>
        <begin position="45"/>
        <end position="63"/>
    </location>
</feature>